<evidence type="ECO:0000259" key="6">
    <source>
        <dbReference type="Pfam" id="PF22590"/>
    </source>
</evidence>
<evidence type="ECO:0000256" key="4">
    <source>
        <dbReference type="ARBA" id="ARBA00022840"/>
    </source>
</evidence>
<feature type="non-terminal residue" evidence="7">
    <location>
        <position position="148"/>
    </location>
</feature>
<feature type="non-terminal residue" evidence="7">
    <location>
        <position position="1"/>
    </location>
</feature>
<dbReference type="GO" id="GO:0016787">
    <property type="term" value="F:hydrolase activity"/>
    <property type="evidence" value="ECO:0007669"/>
    <property type="project" value="UniProtKB-KW"/>
</dbReference>
<gene>
    <name evidence="7" type="ORF">IQB77_23790</name>
</gene>
<evidence type="ECO:0000256" key="3">
    <source>
        <dbReference type="ARBA" id="ARBA00022806"/>
    </source>
</evidence>
<keyword evidence="1" id="KW-0547">Nucleotide-binding</keyword>
<reference evidence="7" key="1">
    <citation type="submission" date="2020-10" db="EMBL/GenBank/DDBJ databases">
        <title>New Zealand Leptospira genomics.</title>
        <authorList>
            <person name="Wilkinson D.A."/>
            <person name="Nisa S."/>
            <person name="Moinet M."/>
            <person name="Benschop J."/>
        </authorList>
    </citation>
    <scope>NUCLEOTIDE SEQUENCE</scope>
    <source>
        <strain evidence="7">ESR8</strain>
    </source>
</reference>
<dbReference type="InterPro" id="IPR054712">
    <property type="entry name" value="Cas3-like_dom"/>
</dbReference>
<dbReference type="AlphaFoldDB" id="A0AA40WG33"/>
<dbReference type="Gene3D" id="3.40.50.300">
    <property type="entry name" value="P-loop containing nucleotide triphosphate hydrolases"/>
    <property type="match status" value="1"/>
</dbReference>
<evidence type="ECO:0000256" key="1">
    <source>
        <dbReference type="ARBA" id="ARBA00022741"/>
    </source>
</evidence>
<protein>
    <submittedName>
        <fullName evidence="7">CRISPR-associated helicase/endonuclease Cas3</fullName>
    </submittedName>
</protein>
<comment type="caution">
    <text evidence="7">The sequence shown here is derived from an EMBL/GenBank/DDBJ whole genome shotgun (WGS) entry which is preliminary data.</text>
</comment>
<keyword evidence="5" id="KW-0051">Antiviral defense</keyword>
<dbReference type="GO" id="GO:0051607">
    <property type="term" value="P:defense response to virus"/>
    <property type="evidence" value="ECO:0007669"/>
    <property type="project" value="UniProtKB-KW"/>
</dbReference>
<keyword evidence="2" id="KW-0378">Hydrolase</keyword>
<keyword evidence="4" id="KW-0067">ATP-binding</keyword>
<dbReference type="GO" id="GO:0004386">
    <property type="term" value="F:helicase activity"/>
    <property type="evidence" value="ECO:0007669"/>
    <property type="project" value="UniProtKB-KW"/>
</dbReference>
<name>A0AA40WG33_LEPIR</name>
<evidence type="ECO:0000313" key="7">
    <source>
        <dbReference type="EMBL" id="MBE8432691.1"/>
    </source>
</evidence>
<dbReference type="GO" id="GO:0005524">
    <property type="term" value="F:ATP binding"/>
    <property type="evidence" value="ECO:0007669"/>
    <property type="project" value="UniProtKB-KW"/>
</dbReference>
<dbReference type="EMBL" id="JADDXF010000938">
    <property type="protein sequence ID" value="MBE8432691.1"/>
    <property type="molecule type" value="Genomic_DNA"/>
</dbReference>
<feature type="domain" description="CRISPR-associated nuclease/helicase Cas3" evidence="6">
    <location>
        <begin position="1"/>
        <end position="63"/>
    </location>
</feature>
<dbReference type="InterPro" id="IPR027417">
    <property type="entry name" value="P-loop_NTPase"/>
</dbReference>
<evidence type="ECO:0000256" key="5">
    <source>
        <dbReference type="ARBA" id="ARBA00023118"/>
    </source>
</evidence>
<proteinExistence type="predicted"/>
<organism evidence="7 8">
    <name type="scientific">Leptospira interrogans serovar Pomona</name>
    <dbReference type="NCBI Taxonomy" id="44276"/>
    <lineage>
        <taxon>Bacteria</taxon>
        <taxon>Pseudomonadati</taxon>
        <taxon>Spirochaetota</taxon>
        <taxon>Spirochaetia</taxon>
        <taxon>Leptospirales</taxon>
        <taxon>Leptospiraceae</taxon>
        <taxon>Leptospira</taxon>
    </lineage>
</organism>
<evidence type="ECO:0000313" key="8">
    <source>
        <dbReference type="Proteomes" id="UP000644282"/>
    </source>
</evidence>
<sequence length="148" mass="16979">RQRIESQTLNLFGKQSGAKRAGKVIIATQVIEKNLDIDCDAMISDLEPVDLLIQRAGRLQRHIRDRNGLVKKSGQDEREKPVLRILSPEWDDAPRENWLSSAMRNSAYVYTDNGRMWLTERTLREQGTIRMQQSERLLIASVYGGDVN</sequence>
<dbReference type="Pfam" id="PF22590">
    <property type="entry name" value="Cas3-like_C_2"/>
    <property type="match status" value="1"/>
</dbReference>
<keyword evidence="3" id="KW-0347">Helicase</keyword>
<evidence type="ECO:0000256" key="2">
    <source>
        <dbReference type="ARBA" id="ARBA00022801"/>
    </source>
</evidence>
<dbReference type="SUPFAM" id="SSF52540">
    <property type="entry name" value="P-loop containing nucleoside triphosphate hydrolases"/>
    <property type="match status" value="1"/>
</dbReference>
<dbReference type="Proteomes" id="UP000644282">
    <property type="component" value="Unassembled WGS sequence"/>
</dbReference>
<accession>A0AA40WG33</accession>